<feature type="domain" description="Thioester reductase (TE)" evidence="6">
    <location>
        <begin position="120"/>
        <end position="423"/>
    </location>
</feature>
<dbReference type="PANTHER" id="PTHR11011">
    <property type="entry name" value="MALE STERILITY PROTEIN 2-RELATED"/>
    <property type="match status" value="1"/>
</dbReference>
<name>A0A8T1ZLS0_9BRAS</name>
<keyword evidence="4" id="KW-0521">NADP</keyword>
<keyword evidence="4" id="KW-0560">Oxidoreductase</keyword>
<dbReference type="InterPro" id="IPR013120">
    <property type="entry name" value="FAR_NAD-bd"/>
</dbReference>
<dbReference type="EMBL" id="JAEFBK010000010">
    <property type="protein sequence ID" value="KAG7559653.1"/>
    <property type="molecule type" value="Genomic_DNA"/>
</dbReference>
<keyword evidence="8" id="KW-1185">Reference proteome</keyword>
<dbReference type="Proteomes" id="UP000694240">
    <property type="component" value="Chromosome 10"/>
</dbReference>
<comment type="function">
    <text evidence="4">Catalyzes the reduction of fatty acyl-CoA to fatty alcohols.</text>
</comment>
<dbReference type="Pfam" id="PF07993">
    <property type="entry name" value="NAD_binding_4"/>
    <property type="match status" value="1"/>
</dbReference>
<keyword evidence="2 4" id="KW-0444">Lipid biosynthesis</keyword>
<comment type="similarity">
    <text evidence="1 4">Belongs to the fatty acyl-CoA reductase family.</text>
</comment>
<comment type="caution">
    <text evidence="7">The sequence shown here is derived from an EMBL/GenBank/DDBJ whole genome shotgun (WGS) entry which is preliminary data.</text>
</comment>
<feature type="domain" description="Fatty acyl-CoA reductase C-terminal" evidence="5">
    <location>
        <begin position="498"/>
        <end position="599"/>
    </location>
</feature>
<dbReference type="GO" id="GO:0102965">
    <property type="term" value="F:alcohol-forming long-chain fatty acyl-CoA reductase activity"/>
    <property type="evidence" value="ECO:0007669"/>
    <property type="project" value="UniProtKB-EC"/>
</dbReference>
<evidence type="ECO:0000313" key="8">
    <source>
        <dbReference type="Proteomes" id="UP000694240"/>
    </source>
</evidence>
<dbReference type="GO" id="GO:0010345">
    <property type="term" value="P:suberin biosynthetic process"/>
    <property type="evidence" value="ECO:0007669"/>
    <property type="project" value="TreeGrafter"/>
</dbReference>
<dbReference type="GO" id="GO:0035336">
    <property type="term" value="P:long-chain fatty-acyl-CoA metabolic process"/>
    <property type="evidence" value="ECO:0007669"/>
    <property type="project" value="TreeGrafter"/>
</dbReference>
<protein>
    <recommendedName>
        <fullName evidence="4">Fatty acyl-CoA reductase</fullName>
        <ecNumber evidence="4">1.2.1.84</ecNumber>
    </recommendedName>
</protein>
<dbReference type="CDD" id="cd05236">
    <property type="entry name" value="FAR-N_SDR_e"/>
    <property type="match status" value="1"/>
</dbReference>
<evidence type="ECO:0000256" key="4">
    <source>
        <dbReference type="RuleBase" id="RU363097"/>
    </source>
</evidence>
<evidence type="ECO:0000256" key="2">
    <source>
        <dbReference type="ARBA" id="ARBA00022516"/>
    </source>
</evidence>
<keyword evidence="3 4" id="KW-0443">Lipid metabolism</keyword>
<dbReference type="InterPro" id="IPR033640">
    <property type="entry name" value="FAR_C"/>
</dbReference>
<dbReference type="AlphaFoldDB" id="A0A8T1ZLS0"/>
<dbReference type="EC" id="1.2.1.84" evidence="4"/>
<sequence>MKTTTFCEDLFTTVRTELGDAGLYGKKVWYNYPFEEMKDRKELFEKDGSFKKMCDGGRWVRVVNVFLVESTESEEDEIGGGLEPCEEELRVERNVAPFATKVQTMELNCVQFLQNKTILVTGATGFLAKVFVEKILRVQPNVKKLYLLVRASDNEAATKRLHMEIFEKDLFKVLRENLGDEKLNTLLYEKVVSVPGDIATDQLGMNDFDLRERMQKEIDIVVNVAATTNFDERYDVGLGINTFGALNVLNFAKKCVKVELLLHVSTAYVCGEKPGLIPEKPFIMEDIRNENGLQLDINLERELMKQRLKELNEQDCSEEDITLSMKELGMERAKLHGWPNTYVFTKSMGEMLLGNHKENLPLVIIRPTMITSTLSEPFPGWIEGLRTVDSVIIAYGKGVLKCFLVDVNSVCDMIPVDMVANAMITAAAKHAGCSGVHMVYHVGSSHQNPVTFGEIHEIAVRYFTKNPLRSRNGSLITVSKVRFISTMALFSLYMTLRYKLPLQMLKLIDIIYPWRNGDKYGDKNRKIELVMRLVELYEPYVLFKGIFDDRNTKSLCANQKEEEIKNTEKLMFDFDPKGIKWGDYLTNIHISGLITHVLKK</sequence>
<dbReference type="Pfam" id="PF03015">
    <property type="entry name" value="Sterile"/>
    <property type="match status" value="1"/>
</dbReference>
<evidence type="ECO:0000259" key="6">
    <source>
        <dbReference type="Pfam" id="PF07993"/>
    </source>
</evidence>
<organism evidence="7 8">
    <name type="scientific">Arabidopsis thaliana x Arabidopsis arenosa</name>
    <dbReference type="NCBI Taxonomy" id="1240361"/>
    <lineage>
        <taxon>Eukaryota</taxon>
        <taxon>Viridiplantae</taxon>
        <taxon>Streptophyta</taxon>
        <taxon>Embryophyta</taxon>
        <taxon>Tracheophyta</taxon>
        <taxon>Spermatophyta</taxon>
        <taxon>Magnoliopsida</taxon>
        <taxon>eudicotyledons</taxon>
        <taxon>Gunneridae</taxon>
        <taxon>Pentapetalae</taxon>
        <taxon>rosids</taxon>
        <taxon>malvids</taxon>
        <taxon>Brassicales</taxon>
        <taxon>Brassicaceae</taxon>
        <taxon>Camelineae</taxon>
        <taxon>Arabidopsis</taxon>
    </lineage>
</organism>
<evidence type="ECO:0000256" key="3">
    <source>
        <dbReference type="ARBA" id="ARBA00023098"/>
    </source>
</evidence>
<reference evidence="7 8" key="1">
    <citation type="submission" date="2020-12" db="EMBL/GenBank/DDBJ databases">
        <title>Concerted genomic and epigenomic changes stabilize Arabidopsis allopolyploids.</title>
        <authorList>
            <person name="Chen Z."/>
        </authorList>
    </citation>
    <scope>NUCLEOTIDE SEQUENCE [LARGE SCALE GENOMIC DNA]</scope>
    <source>
        <strain evidence="7">Allo738</strain>
        <tissue evidence="7">Leaf</tissue>
    </source>
</reference>
<proteinExistence type="inferred from homology"/>
<gene>
    <name evidence="7" type="ORF">ISN45_Aa05g012430</name>
</gene>
<comment type="catalytic activity">
    <reaction evidence="4">
        <text>a long-chain fatty acyl-CoA + 2 NADPH + 2 H(+) = a long-chain primary fatty alcohol + 2 NADP(+) + CoA</text>
        <dbReference type="Rhea" id="RHEA:52716"/>
        <dbReference type="ChEBI" id="CHEBI:15378"/>
        <dbReference type="ChEBI" id="CHEBI:57287"/>
        <dbReference type="ChEBI" id="CHEBI:57783"/>
        <dbReference type="ChEBI" id="CHEBI:58349"/>
        <dbReference type="ChEBI" id="CHEBI:77396"/>
        <dbReference type="ChEBI" id="CHEBI:83139"/>
        <dbReference type="EC" id="1.2.1.84"/>
    </reaction>
</comment>
<accession>A0A8T1ZLS0</accession>
<evidence type="ECO:0000256" key="1">
    <source>
        <dbReference type="ARBA" id="ARBA00005928"/>
    </source>
</evidence>
<evidence type="ECO:0000259" key="5">
    <source>
        <dbReference type="Pfam" id="PF03015"/>
    </source>
</evidence>
<evidence type="ECO:0000313" key="7">
    <source>
        <dbReference type="EMBL" id="KAG7559653.1"/>
    </source>
</evidence>
<dbReference type="GO" id="GO:0080019">
    <property type="term" value="F:alcohol-forming very long-chain fatty acyl-CoA reductase activity"/>
    <property type="evidence" value="ECO:0007669"/>
    <property type="project" value="InterPro"/>
</dbReference>
<dbReference type="InterPro" id="IPR026055">
    <property type="entry name" value="FAR"/>
</dbReference>
<dbReference type="PANTHER" id="PTHR11011:SF82">
    <property type="entry name" value="FATTY ACYL-COA REDUCTASE 8-RELATED"/>
    <property type="match status" value="1"/>
</dbReference>
<dbReference type="CDD" id="cd09071">
    <property type="entry name" value="FAR_C"/>
    <property type="match status" value="1"/>
</dbReference>